<keyword evidence="10 11" id="KW-0694">RNA-binding</keyword>
<keyword evidence="7" id="KW-0479">Metal-binding</keyword>
<dbReference type="InterPro" id="IPR006675">
    <property type="entry name" value="HDIG_dom"/>
</dbReference>
<dbReference type="NCBIfam" id="TIGR00277">
    <property type="entry name" value="HDIG"/>
    <property type="match status" value="1"/>
</dbReference>
<organism evidence="13 14">
    <name type="scientific">Geodia barretti</name>
    <name type="common">Barrett's horny sponge</name>
    <dbReference type="NCBI Taxonomy" id="519541"/>
    <lineage>
        <taxon>Eukaryota</taxon>
        <taxon>Metazoa</taxon>
        <taxon>Porifera</taxon>
        <taxon>Demospongiae</taxon>
        <taxon>Heteroscleromorpha</taxon>
        <taxon>Tetractinellida</taxon>
        <taxon>Astrophorina</taxon>
        <taxon>Geodiidae</taxon>
        <taxon>Geodia</taxon>
    </lineage>
</organism>
<comment type="similarity">
    <text evidence="2 11">Belongs to the tRNA nucleotidyltransferase/poly(A) polymerase family.</text>
</comment>
<dbReference type="CDD" id="cd00077">
    <property type="entry name" value="HDc"/>
    <property type="match status" value="1"/>
</dbReference>
<dbReference type="GO" id="GO:0016779">
    <property type="term" value="F:nucleotidyltransferase activity"/>
    <property type="evidence" value="ECO:0007669"/>
    <property type="project" value="UniProtKB-KW"/>
</dbReference>
<dbReference type="InterPro" id="IPR050124">
    <property type="entry name" value="tRNA_CCA-adding_enzyme"/>
</dbReference>
<evidence type="ECO:0000256" key="2">
    <source>
        <dbReference type="ARBA" id="ARBA00007265"/>
    </source>
</evidence>
<gene>
    <name evidence="13" type="ORF">GBAR_LOCUS11059</name>
</gene>
<dbReference type="GO" id="GO:0001680">
    <property type="term" value="P:tRNA 3'-terminal CCA addition"/>
    <property type="evidence" value="ECO:0007669"/>
    <property type="project" value="UniProtKB-ARBA"/>
</dbReference>
<evidence type="ECO:0000259" key="12">
    <source>
        <dbReference type="SMART" id="SM00471"/>
    </source>
</evidence>
<sequence length="436" mass="48112">MIARLAGFFDTQTSVTAWLVGGIVRDTLLGREIQDIDISVSGDAQPVGRAIADLLGGTAVPVPEWNIVRVALPPSSEHARHNVIDISGHAGSIEDDLRSRDFTIDAMAVPLSCWDSDARFDAIIDPLSGRADLARRVLRVGGEGVFVADPGRMLRAVRLAQQVGLRMEPDTARLIRRDAHLLLRVSPERARDEFLTILSADGARPQLEVLDRLDLLCRVIPELEATRRCEQPRSHHYWDVWGHLLHCVEYAEEVTAGHRNNAIYTMAPWTAKGDAYFSEIIGDGHTRRTVLKLAALLHDIAKPQTRAADAEGRVRFLGHSEEGAEIVQHRLSSLRMSRRITDLVSNMVLHHLRPSQLRHGSAMPSPRAIFRFYRDVGDAAVDTLYLAMADVLAARGPELSPESWGNYARMVVAVLESGGEQPGNRNGSPPLINGHD</sequence>
<evidence type="ECO:0000256" key="8">
    <source>
        <dbReference type="ARBA" id="ARBA00022741"/>
    </source>
</evidence>
<dbReference type="GO" id="GO:0046872">
    <property type="term" value="F:metal ion binding"/>
    <property type="evidence" value="ECO:0007669"/>
    <property type="project" value="UniProtKB-KW"/>
</dbReference>
<evidence type="ECO:0000256" key="1">
    <source>
        <dbReference type="ARBA" id="ARBA00001946"/>
    </source>
</evidence>
<evidence type="ECO:0000256" key="9">
    <source>
        <dbReference type="ARBA" id="ARBA00022842"/>
    </source>
</evidence>
<keyword evidence="9" id="KW-0460">Magnesium</keyword>
<dbReference type="SUPFAM" id="SSF81301">
    <property type="entry name" value="Nucleotidyltransferase"/>
    <property type="match status" value="1"/>
</dbReference>
<dbReference type="SUPFAM" id="SSF81891">
    <property type="entry name" value="Poly A polymerase C-terminal region-like"/>
    <property type="match status" value="1"/>
</dbReference>
<keyword evidence="5" id="KW-0819">tRNA processing</keyword>
<dbReference type="AlphaFoldDB" id="A0AA35WL12"/>
<evidence type="ECO:0000256" key="11">
    <source>
        <dbReference type="RuleBase" id="RU003953"/>
    </source>
</evidence>
<dbReference type="Gene3D" id="3.30.460.10">
    <property type="entry name" value="Beta Polymerase, domain 2"/>
    <property type="match status" value="1"/>
</dbReference>
<keyword evidence="4 11" id="KW-0808">Transferase</keyword>
<dbReference type="Gene3D" id="1.10.3090.10">
    <property type="entry name" value="cca-adding enzyme, domain 2"/>
    <property type="match status" value="1"/>
</dbReference>
<dbReference type="EMBL" id="CASHTH010001687">
    <property type="protein sequence ID" value="CAI8018265.1"/>
    <property type="molecule type" value="Genomic_DNA"/>
</dbReference>
<comment type="cofactor">
    <cofactor evidence="1">
        <name>Mg(2+)</name>
        <dbReference type="ChEBI" id="CHEBI:18420"/>
    </cofactor>
</comment>
<evidence type="ECO:0000256" key="3">
    <source>
        <dbReference type="ARBA" id="ARBA00022555"/>
    </source>
</evidence>
<dbReference type="InterPro" id="IPR002646">
    <property type="entry name" value="PolA_pol_head_dom"/>
</dbReference>
<reference evidence="13" key="1">
    <citation type="submission" date="2023-03" db="EMBL/GenBank/DDBJ databases">
        <authorList>
            <person name="Steffen K."/>
            <person name="Cardenas P."/>
        </authorList>
    </citation>
    <scope>NUCLEOTIDE SEQUENCE</scope>
</reference>
<evidence type="ECO:0000256" key="4">
    <source>
        <dbReference type="ARBA" id="ARBA00022679"/>
    </source>
</evidence>
<proteinExistence type="inferred from homology"/>
<dbReference type="PANTHER" id="PTHR47545:SF2">
    <property type="entry name" value="CC-ADDING TRNA NUCLEOTIDYLTRANSFERASE"/>
    <property type="match status" value="1"/>
</dbReference>
<evidence type="ECO:0000313" key="13">
    <source>
        <dbReference type="EMBL" id="CAI8018265.1"/>
    </source>
</evidence>
<name>A0AA35WL12_GEOBA</name>
<protein>
    <submittedName>
        <fullName evidence="13">CC-adding tRNA nucleotidyltransferase</fullName>
    </submittedName>
</protein>
<keyword evidence="14" id="KW-1185">Reference proteome</keyword>
<dbReference type="InterPro" id="IPR006674">
    <property type="entry name" value="HD_domain"/>
</dbReference>
<evidence type="ECO:0000256" key="7">
    <source>
        <dbReference type="ARBA" id="ARBA00022723"/>
    </source>
</evidence>
<dbReference type="InterPro" id="IPR003607">
    <property type="entry name" value="HD/PDEase_dom"/>
</dbReference>
<dbReference type="GO" id="GO:0000049">
    <property type="term" value="F:tRNA binding"/>
    <property type="evidence" value="ECO:0007669"/>
    <property type="project" value="UniProtKB-KW"/>
</dbReference>
<dbReference type="PANTHER" id="PTHR47545">
    <property type="entry name" value="MULTIFUNCTIONAL CCA PROTEIN"/>
    <property type="match status" value="1"/>
</dbReference>
<dbReference type="Pfam" id="PF12627">
    <property type="entry name" value="PolyA_pol_RNAbd"/>
    <property type="match status" value="1"/>
</dbReference>
<evidence type="ECO:0000256" key="10">
    <source>
        <dbReference type="ARBA" id="ARBA00022884"/>
    </source>
</evidence>
<keyword evidence="6" id="KW-0548">Nucleotidyltransferase</keyword>
<dbReference type="InterPro" id="IPR043519">
    <property type="entry name" value="NT_sf"/>
</dbReference>
<accession>A0AA35WL12</accession>
<comment type="caution">
    <text evidence="13">The sequence shown here is derived from an EMBL/GenBank/DDBJ whole genome shotgun (WGS) entry which is preliminary data.</text>
</comment>
<keyword evidence="3" id="KW-0820">tRNA-binding</keyword>
<dbReference type="Proteomes" id="UP001174909">
    <property type="component" value="Unassembled WGS sequence"/>
</dbReference>
<evidence type="ECO:0000256" key="6">
    <source>
        <dbReference type="ARBA" id="ARBA00022695"/>
    </source>
</evidence>
<keyword evidence="8" id="KW-0547">Nucleotide-binding</keyword>
<dbReference type="SMART" id="SM00471">
    <property type="entry name" value="HDc"/>
    <property type="match status" value="1"/>
</dbReference>
<dbReference type="Pfam" id="PF01743">
    <property type="entry name" value="PolyA_pol"/>
    <property type="match status" value="1"/>
</dbReference>
<dbReference type="Pfam" id="PF01966">
    <property type="entry name" value="HD"/>
    <property type="match status" value="1"/>
</dbReference>
<feature type="domain" description="HD/PDEase" evidence="12">
    <location>
        <begin position="236"/>
        <end position="404"/>
    </location>
</feature>
<evidence type="ECO:0000313" key="14">
    <source>
        <dbReference type="Proteomes" id="UP001174909"/>
    </source>
</evidence>
<dbReference type="GO" id="GO:0000166">
    <property type="term" value="F:nucleotide binding"/>
    <property type="evidence" value="ECO:0007669"/>
    <property type="project" value="UniProtKB-KW"/>
</dbReference>
<evidence type="ECO:0000256" key="5">
    <source>
        <dbReference type="ARBA" id="ARBA00022694"/>
    </source>
</evidence>
<dbReference type="InterPro" id="IPR032828">
    <property type="entry name" value="PolyA_RNA-bd"/>
</dbReference>